<dbReference type="InterPro" id="IPR012310">
    <property type="entry name" value="DNA_ligase_ATP-dep_cent"/>
</dbReference>
<gene>
    <name evidence="12" type="ORF">RJ641_033137</name>
</gene>
<dbReference type="Gene3D" id="2.40.50.140">
    <property type="entry name" value="Nucleic acid-binding proteins"/>
    <property type="match status" value="2"/>
</dbReference>
<organism evidence="12 13">
    <name type="scientific">Dillenia turbinata</name>
    <dbReference type="NCBI Taxonomy" id="194707"/>
    <lineage>
        <taxon>Eukaryota</taxon>
        <taxon>Viridiplantae</taxon>
        <taxon>Streptophyta</taxon>
        <taxon>Embryophyta</taxon>
        <taxon>Tracheophyta</taxon>
        <taxon>Spermatophyta</taxon>
        <taxon>Magnoliopsida</taxon>
        <taxon>eudicotyledons</taxon>
        <taxon>Gunneridae</taxon>
        <taxon>Pentapetalae</taxon>
        <taxon>Dilleniales</taxon>
        <taxon>Dilleniaceae</taxon>
        <taxon>Dillenia</taxon>
    </lineage>
</organism>
<evidence type="ECO:0000256" key="9">
    <source>
        <dbReference type="ARBA" id="ARBA00023306"/>
    </source>
</evidence>
<dbReference type="PANTHER" id="PTHR45674:SF4">
    <property type="entry name" value="DNA LIGASE 1"/>
    <property type="match status" value="1"/>
</dbReference>
<dbReference type="GO" id="GO:0005524">
    <property type="term" value="F:ATP binding"/>
    <property type="evidence" value="ECO:0007669"/>
    <property type="project" value="UniProtKB-KW"/>
</dbReference>
<dbReference type="AlphaFoldDB" id="A0AAN8ZFS5"/>
<dbReference type="GO" id="GO:0005634">
    <property type="term" value="C:nucleus"/>
    <property type="evidence" value="ECO:0007669"/>
    <property type="project" value="TreeGrafter"/>
</dbReference>
<proteinExistence type="inferred from homology"/>
<dbReference type="EMBL" id="JBAMMX010000007">
    <property type="protein sequence ID" value="KAK6936107.1"/>
    <property type="molecule type" value="Genomic_DNA"/>
</dbReference>
<evidence type="ECO:0000256" key="2">
    <source>
        <dbReference type="ARBA" id="ARBA00022598"/>
    </source>
</evidence>
<sequence>MSNRPSSYDALMNHQSPNSECLPVSSPKKQKTLENPNPDSVQLLVDEKIDQLKKKASVRILEGGRESPISIPLSSVDMIVKESGRIAVTEIACNLMRTVIQTTPDDLDAVVYLSANMIAPAHEGVELGIGEASVIKALAEVCGSKEAHIKNQYKFLIHFGSMLRESGKDSQEKEKKNHIKKVLVAAKDCEPQYLVRLLQRKLQIGLAEQTLLASLDQSAVHTQKHSSPLPHIQSPLEEAAKIVKHVYSVLPVYNKIIPSLLSDGVWNLLKTCTFTIGAPVGTMLAKQTKGIFEIVDKFQNMELTCEYKYDGEWAQIHHMEDISVEIYSRNTVKFPDVVLAISILKKSTVRSFVLDCEIVAFDCANQKILPFQTLSKHAYKNVVVSDIKIDHLYKFFEEEAGFLLFATAIISNDIEEIQKFLETAVDTREDDCCNSRCFAVVKALIIKTLDRDATYEPSKQSHNWLKLKKDYMGRIGDSFDLVPIAAVHGCGKRTGVYGAFLLACYDSNNDKFQSICKIGKQLAWEAKAAYLTISPVYCAAVGVINCEKGISLRFPCLLRVREDKNPEQASSAEQVADMYDTQKLSHR</sequence>
<evidence type="ECO:0000313" key="12">
    <source>
        <dbReference type="EMBL" id="KAK6936107.1"/>
    </source>
</evidence>
<accession>A0AAN8ZFS5</accession>
<keyword evidence="5" id="KW-0227">DNA damage</keyword>
<keyword evidence="6" id="KW-0067">ATP-binding</keyword>
<dbReference type="Gene3D" id="1.10.3260.10">
    <property type="entry name" value="DNA ligase, ATP-dependent, N-terminal domain"/>
    <property type="match status" value="2"/>
</dbReference>
<keyword evidence="9" id="KW-0131">Cell cycle</keyword>
<comment type="caution">
    <text evidence="12">The sequence shown here is derived from an EMBL/GenBank/DDBJ whole genome shotgun (WGS) entry which is preliminary data.</text>
</comment>
<keyword evidence="8" id="KW-0234">DNA repair</keyword>
<dbReference type="PROSITE" id="PS50160">
    <property type="entry name" value="DNA_LIGASE_A3"/>
    <property type="match status" value="1"/>
</dbReference>
<dbReference type="SUPFAM" id="SSF117018">
    <property type="entry name" value="ATP-dependent DNA ligase DNA-binding domain"/>
    <property type="match status" value="1"/>
</dbReference>
<feature type="region of interest" description="Disordered" evidence="10">
    <location>
        <begin position="1"/>
        <end position="39"/>
    </location>
</feature>
<dbReference type="GO" id="GO:0005739">
    <property type="term" value="C:mitochondrion"/>
    <property type="evidence" value="ECO:0007669"/>
    <property type="project" value="TreeGrafter"/>
</dbReference>
<dbReference type="GO" id="GO:0006281">
    <property type="term" value="P:DNA repair"/>
    <property type="evidence" value="ECO:0007669"/>
    <property type="project" value="UniProtKB-KW"/>
</dbReference>
<evidence type="ECO:0000256" key="10">
    <source>
        <dbReference type="SAM" id="MobiDB-lite"/>
    </source>
</evidence>
<dbReference type="Proteomes" id="UP001370490">
    <property type="component" value="Unassembled WGS sequence"/>
</dbReference>
<evidence type="ECO:0000256" key="5">
    <source>
        <dbReference type="ARBA" id="ARBA00022763"/>
    </source>
</evidence>
<dbReference type="GO" id="GO:0003910">
    <property type="term" value="F:DNA ligase (ATP) activity"/>
    <property type="evidence" value="ECO:0007669"/>
    <property type="project" value="InterPro"/>
</dbReference>
<dbReference type="InterPro" id="IPR012308">
    <property type="entry name" value="DNA_ligase_ATP-dep_N"/>
</dbReference>
<reference evidence="12 13" key="1">
    <citation type="submission" date="2023-12" db="EMBL/GenBank/DDBJ databases">
        <title>A high-quality genome assembly for Dillenia turbinata (Dilleniales).</title>
        <authorList>
            <person name="Chanderbali A."/>
        </authorList>
    </citation>
    <scope>NUCLEOTIDE SEQUENCE [LARGE SCALE GENOMIC DNA]</scope>
    <source>
        <strain evidence="12">LSX21</strain>
        <tissue evidence="12">Leaf</tissue>
    </source>
</reference>
<evidence type="ECO:0000256" key="3">
    <source>
        <dbReference type="ARBA" id="ARBA00022618"/>
    </source>
</evidence>
<keyword evidence="4" id="KW-0547">Nucleotide-binding</keyword>
<feature type="domain" description="ATP-dependent DNA ligase family profile" evidence="11">
    <location>
        <begin position="442"/>
        <end position="506"/>
    </location>
</feature>
<dbReference type="Pfam" id="PF04675">
    <property type="entry name" value="DNA_ligase_A_N"/>
    <property type="match status" value="2"/>
</dbReference>
<dbReference type="SUPFAM" id="SSF56091">
    <property type="entry name" value="DNA ligase/mRNA capping enzyme, catalytic domain"/>
    <property type="match status" value="1"/>
</dbReference>
<evidence type="ECO:0000256" key="6">
    <source>
        <dbReference type="ARBA" id="ARBA00022840"/>
    </source>
</evidence>
<keyword evidence="2 12" id="KW-0436">Ligase</keyword>
<dbReference type="GO" id="GO:0003677">
    <property type="term" value="F:DNA binding"/>
    <property type="evidence" value="ECO:0007669"/>
    <property type="project" value="InterPro"/>
</dbReference>
<dbReference type="CDD" id="cd07900">
    <property type="entry name" value="Adenylation_DNA_ligase_I_Euk"/>
    <property type="match status" value="1"/>
</dbReference>
<evidence type="ECO:0000256" key="7">
    <source>
        <dbReference type="ARBA" id="ARBA00023172"/>
    </source>
</evidence>
<evidence type="ECO:0000313" key="13">
    <source>
        <dbReference type="Proteomes" id="UP001370490"/>
    </source>
</evidence>
<dbReference type="GO" id="GO:0051301">
    <property type="term" value="P:cell division"/>
    <property type="evidence" value="ECO:0007669"/>
    <property type="project" value="UniProtKB-KW"/>
</dbReference>
<dbReference type="InterPro" id="IPR050191">
    <property type="entry name" value="ATP-dep_DNA_ligase"/>
</dbReference>
<protein>
    <submittedName>
        <fullName evidence="12">DNA ligase, ATP-dependent, N-terminal</fullName>
    </submittedName>
</protein>
<dbReference type="GO" id="GO:0006273">
    <property type="term" value="P:lagging strand elongation"/>
    <property type="evidence" value="ECO:0007669"/>
    <property type="project" value="TreeGrafter"/>
</dbReference>
<feature type="non-terminal residue" evidence="12">
    <location>
        <position position="587"/>
    </location>
</feature>
<dbReference type="Gene3D" id="3.30.470.30">
    <property type="entry name" value="DNA ligase/mRNA capping enzyme"/>
    <property type="match status" value="1"/>
</dbReference>
<keyword evidence="13" id="KW-1185">Reference proteome</keyword>
<dbReference type="PANTHER" id="PTHR45674">
    <property type="entry name" value="DNA LIGASE 1/3 FAMILY MEMBER"/>
    <property type="match status" value="1"/>
</dbReference>
<evidence type="ECO:0000256" key="8">
    <source>
        <dbReference type="ARBA" id="ARBA00023204"/>
    </source>
</evidence>
<evidence type="ECO:0000256" key="4">
    <source>
        <dbReference type="ARBA" id="ARBA00022741"/>
    </source>
</evidence>
<name>A0AAN8ZFS5_9MAGN</name>
<evidence type="ECO:0000256" key="1">
    <source>
        <dbReference type="ARBA" id="ARBA00007572"/>
    </source>
</evidence>
<comment type="similarity">
    <text evidence="1">Belongs to the ATP-dependent DNA ligase family.</text>
</comment>
<keyword evidence="7" id="KW-0233">DNA recombination</keyword>
<dbReference type="GO" id="GO:0006310">
    <property type="term" value="P:DNA recombination"/>
    <property type="evidence" value="ECO:0007669"/>
    <property type="project" value="UniProtKB-KW"/>
</dbReference>
<evidence type="ECO:0000259" key="11">
    <source>
        <dbReference type="PROSITE" id="PS50160"/>
    </source>
</evidence>
<dbReference type="Gene3D" id="3.30.1490.70">
    <property type="match status" value="1"/>
</dbReference>
<dbReference type="Pfam" id="PF01068">
    <property type="entry name" value="DNA_ligase_A_M"/>
    <property type="match status" value="1"/>
</dbReference>
<dbReference type="InterPro" id="IPR036599">
    <property type="entry name" value="DNA_ligase_N_sf"/>
</dbReference>
<dbReference type="InterPro" id="IPR012340">
    <property type="entry name" value="NA-bd_OB-fold"/>
</dbReference>
<dbReference type="SUPFAM" id="SSF50249">
    <property type="entry name" value="Nucleic acid-binding proteins"/>
    <property type="match status" value="1"/>
</dbReference>
<keyword evidence="3" id="KW-0132">Cell division</keyword>